<sequence>MLGYNNCIWMREEMWKKFLSLEDFFDVLNEKSIANSVSVSLIKPVCYFNGICKDNLRKSVQVIYVFCCLLLEDKERKGISAPRK</sequence>
<gene>
    <name evidence="1" type="ORF">POPTR_013G101800</name>
</gene>
<organism evidence="1 2">
    <name type="scientific">Populus trichocarpa</name>
    <name type="common">Western balsam poplar</name>
    <name type="synonym">Populus balsamifera subsp. trichocarpa</name>
    <dbReference type="NCBI Taxonomy" id="3694"/>
    <lineage>
        <taxon>Eukaryota</taxon>
        <taxon>Viridiplantae</taxon>
        <taxon>Streptophyta</taxon>
        <taxon>Embryophyta</taxon>
        <taxon>Tracheophyta</taxon>
        <taxon>Spermatophyta</taxon>
        <taxon>Magnoliopsida</taxon>
        <taxon>eudicotyledons</taxon>
        <taxon>Gunneridae</taxon>
        <taxon>Pentapetalae</taxon>
        <taxon>rosids</taxon>
        <taxon>fabids</taxon>
        <taxon>Malpighiales</taxon>
        <taxon>Salicaceae</taxon>
        <taxon>Saliceae</taxon>
        <taxon>Populus</taxon>
    </lineage>
</organism>
<evidence type="ECO:0000313" key="1">
    <source>
        <dbReference type="EMBL" id="PNT07677.1"/>
    </source>
</evidence>
<reference evidence="1 2" key="1">
    <citation type="journal article" date="2006" name="Science">
        <title>The genome of black cottonwood, Populus trichocarpa (Torr. &amp; Gray).</title>
        <authorList>
            <person name="Tuskan G.A."/>
            <person name="Difazio S."/>
            <person name="Jansson S."/>
            <person name="Bohlmann J."/>
            <person name="Grigoriev I."/>
            <person name="Hellsten U."/>
            <person name="Putnam N."/>
            <person name="Ralph S."/>
            <person name="Rombauts S."/>
            <person name="Salamov A."/>
            <person name="Schein J."/>
            <person name="Sterck L."/>
            <person name="Aerts A."/>
            <person name="Bhalerao R.R."/>
            <person name="Bhalerao R.P."/>
            <person name="Blaudez D."/>
            <person name="Boerjan W."/>
            <person name="Brun A."/>
            <person name="Brunner A."/>
            <person name="Busov V."/>
            <person name="Campbell M."/>
            <person name="Carlson J."/>
            <person name="Chalot M."/>
            <person name="Chapman J."/>
            <person name="Chen G.L."/>
            <person name="Cooper D."/>
            <person name="Coutinho P.M."/>
            <person name="Couturier J."/>
            <person name="Covert S."/>
            <person name="Cronk Q."/>
            <person name="Cunningham R."/>
            <person name="Davis J."/>
            <person name="Degroeve S."/>
            <person name="Dejardin A."/>
            <person name="Depamphilis C."/>
            <person name="Detter J."/>
            <person name="Dirks B."/>
            <person name="Dubchak I."/>
            <person name="Duplessis S."/>
            <person name="Ehlting J."/>
            <person name="Ellis B."/>
            <person name="Gendler K."/>
            <person name="Goodstein D."/>
            <person name="Gribskov M."/>
            <person name="Grimwood J."/>
            <person name="Groover A."/>
            <person name="Gunter L."/>
            <person name="Hamberger B."/>
            <person name="Heinze B."/>
            <person name="Helariutta Y."/>
            <person name="Henrissat B."/>
            <person name="Holligan D."/>
            <person name="Holt R."/>
            <person name="Huang W."/>
            <person name="Islam-Faridi N."/>
            <person name="Jones S."/>
            <person name="Jones-Rhoades M."/>
            <person name="Jorgensen R."/>
            <person name="Joshi C."/>
            <person name="Kangasjarvi J."/>
            <person name="Karlsson J."/>
            <person name="Kelleher C."/>
            <person name="Kirkpatrick R."/>
            <person name="Kirst M."/>
            <person name="Kohler A."/>
            <person name="Kalluri U."/>
            <person name="Larimer F."/>
            <person name="Leebens-Mack J."/>
            <person name="Leple J.C."/>
            <person name="Locascio P."/>
            <person name="Lou Y."/>
            <person name="Lucas S."/>
            <person name="Martin F."/>
            <person name="Montanini B."/>
            <person name="Napoli C."/>
            <person name="Nelson D.R."/>
            <person name="Nelson C."/>
            <person name="Nieminen K."/>
            <person name="Nilsson O."/>
            <person name="Pereda V."/>
            <person name="Peter G."/>
            <person name="Philippe R."/>
            <person name="Pilate G."/>
            <person name="Poliakov A."/>
            <person name="Razumovskaya J."/>
            <person name="Richardson P."/>
            <person name="Rinaldi C."/>
            <person name="Ritland K."/>
            <person name="Rouze P."/>
            <person name="Ryaboy D."/>
            <person name="Schmutz J."/>
            <person name="Schrader J."/>
            <person name="Segerman B."/>
            <person name="Shin H."/>
            <person name="Siddiqui A."/>
            <person name="Sterky F."/>
            <person name="Terry A."/>
            <person name="Tsai C.J."/>
            <person name="Uberbacher E."/>
            <person name="Unneberg P."/>
            <person name="Vahala J."/>
            <person name="Wall K."/>
            <person name="Wessler S."/>
            <person name="Yang G."/>
            <person name="Yin T."/>
            <person name="Douglas C."/>
            <person name="Marra M."/>
            <person name="Sandberg G."/>
            <person name="Van de Peer Y."/>
            <person name="Rokhsar D."/>
        </authorList>
    </citation>
    <scope>NUCLEOTIDE SEQUENCE [LARGE SCALE GENOMIC DNA]</scope>
    <source>
        <strain evidence="2">cv. Nisqually</strain>
    </source>
</reference>
<dbReference type="InParanoid" id="B9NE59"/>
<dbReference type="HOGENOM" id="CLU_2531683_0_0_1"/>
<evidence type="ECO:0000313" key="2">
    <source>
        <dbReference type="Proteomes" id="UP000006729"/>
    </source>
</evidence>
<dbReference type="EMBL" id="CM009302">
    <property type="protein sequence ID" value="PNT07677.1"/>
    <property type="molecule type" value="Genomic_DNA"/>
</dbReference>
<dbReference type="Proteomes" id="UP000006729">
    <property type="component" value="Chromosome 13"/>
</dbReference>
<protein>
    <submittedName>
        <fullName evidence="1">Uncharacterized protein</fullName>
    </submittedName>
</protein>
<proteinExistence type="predicted"/>
<name>B9NE59_POPTR</name>
<accession>B9NE59</accession>
<keyword evidence="2" id="KW-1185">Reference proteome</keyword>
<dbReference type="AlphaFoldDB" id="B9NE59"/>